<dbReference type="RefSeq" id="WP_078777107.1">
    <property type="nucleotide sequence ID" value="NZ_FUWU01000053.1"/>
</dbReference>
<reference evidence="1 2" key="1">
    <citation type="submission" date="2017-02" db="EMBL/GenBank/DDBJ databases">
        <authorList>
            <person name="Peterson S.W."/>
        </authorList>
    </citation>
    <scope>NUCLEOTIDE SEQUENCE [LARGE SCALE GENOMIC DNA]</scope>
    <source>
        <strain evidence="1 2">ATCC 43854</strain>
    </source>
</reference>
<dbReference type="Gene3D" id="3.40.50.300">
    <property type="entry name" value="P-loop containing nucleotide triphosphate hydrolases"/>
    <property type="match status" value="1"/>
</dbReference>
<accession>A0A1T4QSB4</accession>
<organism evidence="1 2">
    <name type="scientific">Fibrobacter intestinalis</name>
    <dbReference type="NCBI Taxonomy" id="28122"/>
    <lineage>
        <taxon>Bacteria</taxon>
        <taxon>Pseudomonadati</taxon>
        <taxon>Fibrobacterota</taxon>
        <taxon>Fibrobacteria</taxon>
        <taxon>Fibrobacterales</taxon>
        <taxon>Fibrobacteraceae</taxon>
        <taxon>Fibrobacter</taxon>
    </lineage>
</organism>
<dbReference type="STRING" id="28122.SAMN02745108_02387"/>
<name>A0A1T4QSB4_9BACT</name>
<dbReference type="EMBL" id="FUWU01000053">
    <property type="protein sequence ID" value="SKA06574.1"/>
    <property type="molecule type" value="Genomic_DNA"/>
</dbReference>
<dbReference type="Proteomes" id="UP000190449">
    <property type="component" value="Unassembled WGS sequence"/>
</dbReference>
<evidence type="ECO:0000313" key="2">
    <source>
        <dbReference type="Proteomes" id="UP000190449"/>
    </source>
</evidence>
<gene>
    <name evidence="1" type="ORF">SAMN02745108_02387</name>
</gene>
<protein>
    <submittedName>
        <fullName evidence="1">Uncharacterized protein</fullName>
    </submittedName>
</protein>
<evidence type="ECO:0000313" key="1">
    <source>
        <dbReference type="EMBL" id="SKA06574.1"/>
    </source>
</evidence>
<dbReference type="AlphaFoldDB" id="A0A1T4QSB4"/>
<dbReference type="InterPro" id="IPR027417">
    <property type="entry name" value="P-loop_NTPase"/>
</dbReference>
<proteinExistence type="predicted"/>
<sequence>MIFLKLALQEGLFSRTIDFFAQENLIYSQKNTKGKTTLMRWLLFALGYNIPNTKGINFSKNESLLTIRKDDGEEITLSRHSQQSIQIVKPNEEITFVLPEQQTELHKIIFGIQNAEVLENLLGTFYVDQEKGWTLLNRGVVVGNIRFNIESFIRGISGVDCSSLLSKAKILSGQLSKYRQMYNVADYKEKIQKDSGKIVPDNYDDSVDSSLNILVSQLEQKKRELQQVDKVLGENKRFKKFISNIRLRVLVGEEEIEVTEDKIVGLNDSVDYLVAKRKIISTEFKKISKELEEYKKQKFVKEENTFFDDTSILREFDNRISKLPLNPVVIKNKIDQLHKELTDVRKSISERTKNSNRVPLEISAEMIKYATELNLGGDKKISSSYIFTSNLKELSGAVLHKTVFAFKLAYIAAVKKYLNIKLPIMLDSPSGKEVDRDNIQLMINVLKRDFSDHQIIVASIYNYSGVDNANVIEIKNRLIE</sequence>